<sequence>MTPTQNTTTTSTVITASGLQWNSLMMYLFGGMLLIFCLIACALIILAFSYKKPYSDDMGEGDGDKPSSSVSKASLQPQIEPQIVIIMPGDTNPTYLAMSIPPLPHL</sequence>
<gene>
    <name evidence="9" type="ORF">HanXRQr2_Chr12g0559451</name>
</gene>
<evidence type="ECO:0000256" key="6">
    <source>
        <dbReference type="ARBA" id="ARBA00022989"/>
    </source>
</evidence>
<dbReference type="EMBL" id="MNCJ02000327">
    <property type="protein sequence ID" value="KAF5779439.1"/>
    <property type="molecule type" value="Genomic_DNA"/>
</dbReference>
<name>A0A9K3HJE5_HELAN</name>
<keyword evidence="6 8" id="KW-1133">Transmembrane helix</keyword>
<accession>A0A9K3HJE5</accession>
<evidence type="ECO:0000256" key="5">
    <source>
        <dbReference type="ARBA" id="ARBA00022970"/>
    </source>
</evidence>
<dbReference type="GO" id="GO:0016020">
    <property type="term" value="C:membrane"/>
    <property type="evidence" value="ECO:0007669"/>
    <property type="project" value="UniProtKB-SubCell"/>
</dbReference>
<dbReference type="GO" id="GO:0006865">
    <property type="term" value="P:amino acid transport"/>
    <property type="evidence" value="ECO:0007669"/>
    <property type="project" value="UniProtKB-KW"/>
</dbReference>
<evidence type="ECO:0000256" key="4">
    <source>
        <dbReference type="ARBA" id="ARBA00022692"/>
    </source>
</evidence>
<feature type="transmembrane region" description="Helical" evidence="8">
    <location>
        <begin position="24"/>
        <end position="48"/>
    </location>
</feature>
<keyword evidence="3" id="KW-0813">Transport</keyword>
<comment type="caution">
    <text evidence="9">The sequence shown here is derived from an EMBL/GenBank/DDBJ whole genome shotgun (WGS) entry which is preliminary data.</text>
</comment>
<dbReference type="InterPro" id="IPR040359">
    <property type="entry name" value="GDU"/>
</dbReference>
<keyword evidence="5" id="KW-0029">Amino-acid transport</keyword>
<keyword evidence="7 8" id="KW-0472">Membrane</keyword>
<evidence type="ECO:0000256" key="3">
    <source>
        <dbReference type="ARBA" id="ARBA00022448"/>
    </source>
</evidence>
<protein>
    <submittedName>
        <fullName evidence="9">Uncharacterized protein</fullName>
    </submittedName>
</protein>
<organism evidence="9 10">
    <name type="scientific">Helianthus annuus</name>
    <name type="common">Common sunflower</name>
    <dbReference type="NCBI Taxonomy" id="4232"/>
    <lineage>
        <taxon>Eukaryota</taxon>
        <taxon>Viridiplantae</taxon>
        <taxon>Streptophyta</taxon>
        <taxon>Embryophyta</taxon>
        <taxon>Tracheophyta</taxon>
        <taxon>Spermatophyta</taxon>
        <taxon>Magnoliopsida</taxon>
        <taxon>eudicotyledons</taxon>
        <taxon>Gunneridae</taxon>
        <taxon>Pentapetalae</taxon>
        <taxon>asterids</taxon>
        <taxon>campanulids</taxon>
        <taxon>Asterales</taxon>
        <taxon>Asteraceae</taxon>
        <taxon>Asteroideae</taxon>
        <taxon>Heliantheae alliance</taxon>
        <taxon>Heliantheae</taxon>
        <taxon>Helianthus</taxon>
    </lineage>
</organism>
<reference evidence="9" key="1">
    <citation type="journal article" date="2017" name="Nature">
        <title>The sunflower genome provides insights into oil metabolism, flowering and Asterid evolution.</title>
        <authorList>
            <person name="Badouin H."/>
            <person name="Gouzy J."/>
            <person name="Grassa C.J."/>
            <person name="Murat F."/>
            <person name="Staton S.E."/>
            <person name="Cottret L."/>
            <person name="Lelandais-Briere C."/>
            <person name="Owens G.L."/>
            <person name="Carrere S."/>
            <person name="Mayjonade B."/>
            <person name="Legrand L."/>
            <person name="Gill N."/>
            <person name="Kane N.C."/>
            <person name="Bowers J.E."/>
            <person name="Hubner S."/>
            <person name="Bellec A."/>
            <person name="Berard A."/>
            <person name="Berges H."/>
            <person name="Blanchet N."/>
            <person name="Boniface M.C."/>
            <person name="Brunel D."/>
            <person name="Catrice O."/>
            <person name="Chaidir N."/>
            <person name="Claudel C."/>
            <person name="Donnadieu C."/>
            <person name="Faraut T."/>
            <person name="Fievet G."/>
            <person name="Helmstetter N."/>
            <person name="King M."/>
            <person name="Knapp S.J."/>
            <person name="Lai Z."/>
            <person name="Le Paslier M.C."/>
            <person name="Lippi Y."/>
            <person name="Lorenzon L."/>
            <person name="Mandel J.R."/>
            <person name="Marage G."/>
            <person name="Marchand G."/>
            <person name="Marquand E."/>
            <person name="Bret-Mestries E."/>
            <person name="Morien E."/>
            <person name="Nambeesan S."/>
            <person name="Nguyen T."/>
            <person name="Pegot-Espagnet P."/>
            <person name="Pouilly N."/>
            <person name="Raftis F."/>
            <person name="Sallet E."/>
            <person name="Schiex T."/>
            <person name="Thomas J."/>
            <person name="Vandecasteele C."/>
            <person name="Vares D."/>
            <person name="Vear F."/>
            <person name="Vautrin S."/>
            <person name="Crespi M."/>
            <person name="Mangin B."/>
            <person name="Burke J.M."/>
            <person name="Salse J."/>
            <person name="Munos S."/>
            <person name="Vincourt P."/>
            <person name="Rieseberg L.H."/>
            <person name="Langlade N.B."/>
        </authorList>
    </citation>
    <scope>NUCLEOTIDE SEQUENCE</scope>
    <source>
        <tissue evidence="9">Leaves</tissue>
    </source>
</reference>
<reference evidence="9" key="2">
    <citation type="submission" date="2020-06" db="EMBL/GenBank/DDBJ databases">
        <title>Helianthus annuus Genome sequencing and assembly Release 2.</title>
        <authorList>
            <person name="Gouzy J."/>
            <person name="Langlade N."/>
            <person name="Munos S."/>
        </authorList>
    </citation>
    <scope>NUCLEOTIDE SEQUENCE</scope>
    <source>
        <tissue evidence="9">Leaves</tissue>
    </source>
</reference>
<comment type="subcellular location">
    <subcellularLocation>
        <location evidence="1">Membrane</location>
        <topology evidence="1">Single-pass membrane protein</topology>
    </subcellularLocation>
</comment>
<dbReference type="PANTHER" id="PTHR33228:SF76">
    <property type="entry name" value="PROTEIN GLUTAMINE DUMPER 7"/>
    <property type="match status" value="1"/>
</dbReference>
<comment type="similarity">
    <text evidence="2">Belongs to the GLUTAMINE DUMPER 1 (TC 9.B.60) family.</text>
</comment>
<keyword evidence="10" id="KW-1185">Reference proteome</keyword>
<proteinExistence type="inferred from homology"/>
<dbReference type="PANTHER" id="PTHR33228">
    <property type="entry name" value="PROTEIN GLUTAMINE DUMPER 4-RELATED"/>
    <property type="match status" value="1"/>
</dbReference>
<dbReference type="Proteomes" id="UP000215914">
    <property type="component" value="Unassembled WGS sequence"/>
</dbReference>
<evidence type="ECO:0000313" key="9">
    <source>
        <dbReference type="EMBL" id="KAF5779439.1"/>
    </source>
</evidence>
<dbReference type="AlphaFoldDB" id="A0A9K3HJE5"/>
<dbReference type="GO" id="GO:0080143">
    <property type="term" value="P:regulation of amino acid export"/>
    <property type="evidence" value="ECO:0007669"/>
    <property type="project" value="InterPro"/>
</dbReference>
<evidence type="ECO:0000256" key="2">
    <source>
        <dbReference type="ARBA" id="ARBA00009977"/>
    </source>
</evidence>
<keyword evidence="4 8" id="KW-0812">Transmembrane</keyword>
<evidence type="ECO:0000256" key="8">
    <source>
        <dbReference type="SAM" id="Phobius"/>
    </source>
</evidence>
<evidence type="ECO:0000313" key="10">
    <source>
        <dbReference type="Proteomes" id="UP000215914"/>
    </source>
</evidence>
<dbReference type="Gramene" id="mRNA:HanXRQr2_Chr12g0559451">
    <property type="protein sequence ID" value="CDS:HanXRQr2_Chr12g0559451.1"/>
    <property type="gene ID" value="HanXRQr2_Chr12g0559451"/>
</dbReference>
<evidence type="ECO:0000256" key="7">
    <source>
        <dbReference type="ARBA" id="ARBA00023136"/>
    </source>
</evidence>
<evidence type="ECO:0000256" key="1">
    <source>
        <dbReference type="ARBA" id="ARBA00004167"/>
    </source>
</evidence>